<comment type="similarity">
    <text evidence="1">Belongs to the cytochrome P450 family.</text>
</comment>
<dbReference type="PANTHER" id="PTHR24296">
    <property type="entry name" value="CYTOCHROME P450"/>
    <property type="match status" value="1"/>
</dbReference>
<dbReference type="InterPro" id="IPR036396">
    <property type="entry name" value="Cyt_P450_sf"/>
</dbReference>
<dbReference type="STRING" id="3218.A0A2K1IHB1"/>
<dbReference type="EMBL" id="ABEU02000024">
    <property type="protein sequence ID" value="PNR28665.1"/>
    <property type="molecule type" value="Genomic_DNA"/>
</dbReference>
<dbReference type="Gramene" id="Pp3c24_18890V3.1">
    <property type="protein sequence ID" value="Pp3c24_18890V3.1"/>
    <property type="gene ID" value="Pp3c24_18890"/>
</dbReference>
<dbReference type="Proteomes" id="UP000006727">
    <property type="component" value="Chromosome 24"/>
</dbReference>
<name>A0A2K1IHB1_PHYPA</name>
<keyword evidence="6" id="KW-0472">Membrane</keyword>
<accession>A0A2K1IHB1</accession>
<dbReference type="GeneID" id="112276543"/>
<evidence type="ECO:0000313" key="8">
    <source>
        <dbReference type="EnsemblPlants" id="Pp3c24_18890V3.1"/>
    </source>
</evidence>
<dbReference type="GO" id="GO:0005506">
    <property type="term" value="F:iron ion binding"/>
    <property type="evidence" value="ECO:0007669"/>
    <property type="project" value="InterPro"/>
</dbReference>
<evidence type="ECO:0000256" key="4">
    <source>
        <dbReference type="ARBA" id="ARBA00023004"/>
    </source>
</evidence>
<keyword evidence="6" id="KW-0812">Transmembrane</keyword>
<sequence length="535" mass="61451">MDFAQGWGSESIAGMMKTIVTAFSGILSLLLAYLLWAAADNWVLHRERKGPVQWPILGVTLEALKNYQTLNDWVVYYFLRDGLTFSCKMMHLDLTFTADPVNVKHILKTNFANYDKGKFFHENFEIFLGDGIFNVDGEIWRTQRKTASFEFASRKLRDFSTVVFRDYSVKLASILARAATAQQSMDMQDLFMRFTLDSIFKVTFDYDVGTLQPGLPNIPFAQAFEITNEITSSRLINPIWKLNRALKIGSERVLLQSAKDVDEFIYGVIEAKKAEMANSKTDLLSGKSDLFSRFMRLEEDDSDIQFTDKNFRDTLLNFIIAGRDTTAVSLSWFVYRMAQNPEMTARLQQELRDFDTVRNWKQQPEGDEGLRRRVLGFAELLTFDNLVKLQYLHACILETLRLHPAVPLDPKHAINDDILPDGTQIKKGSLIYYTPYAMGRMPALWGPDAMEFKPQRWFVDGVVQTEQPFKFTAFQAGPRICLGKDSAMLQLRMVLALLYRFFTFQIVEGTDIRYRQMATLLLANGLPAKIIKQKN</sequence>
<reference evidence="7 9" key="1">
    <citation type="journal article" date="2008" name="Science">
        <title>The Physcomitrella genome reveals evolutionary insights into the conquest of land by plants.</title>
        <authorList>
            <person name="Rensing S."/>
            <person name="Lang D."/>
            <person name="Zimmer A."/>
            <person name="Terry A."/>
            <person name="Salamov A."/>
            <person name="Shapiro H."/>
            <person name="Nishiyama T."/>
            <person name="Perroud P.-F."/>
            <person name="Lindquist E."/>
            <person name="Kamisugi Y."/>
            <person name="Tanahashi T."/>
            <person name="Sakakibara K."/>
            <person name="Fujita T."/>
            <person name="Oishi K."/>
            <person name="Shin-I T."/>
            <person name="Kuroki Y."/>
            <person name="Toyoda A."/>
            <person name="Suzuki Y."/>
            <person name="Hashimoto A."/>
            <person name="Yamaguchi K."/>
            <person name="Sugano A."/>
            <person name="Kohara Y."/>
            <person name="Fujiyama A."/>
            <person name="Anterola A."/>
            <person name="Aoki S."/>
            <person name="Ashton N."/>
            <person name="Barbazuk W.B."/>
            <person name="Barker E."/>
            <person name="Bennetzen J."/>
            <person name="Bezanilla M."/>
            <person name="Blankenship R."/>
            <person name="Cho S.H."/>
            <person name="Dutcher S."/>
            <person name="Estelle M."/>
            <person name="Fawcett J.A."/>
            <person name="Gundlach H."/>
            <person name="Hanada K."/>
            <person name="Heyl A."/>
            <person name="Hicks K.A."/>
            <person name="Hugh J."/>
            <person name="Lohr M."/>
            <person name="Mayer K."/>
            <person name="Melkozernov A."/>
            <person name="Murata T."/>
            <person name="Nelson D."/>
            <person name="Pils B."/>
            <person name="Prigge M."/>
            <person name="Reiss B."/>
            <person name="Renner T."/>
            <person name="Rombauts S."/>
            <person name="Rushton P."/>
            <person name="Sanderfoot A."/>
            <person name="Schween G."/>
            <person name="Shiu S.-H."/>
            <person name="Stueber K."/>
            <person name="Theodoulou F.L."/>
            <person name="Tu H."/>
            <person name="Van de Peer Y."/>
            <person name="Verrier P.J."/>
            <person name="Waters E."/>
            <person name="Wood A."/>
            <person name="Yang L."/>
            <person name="Cove D."/>
            <person name="Cuming A."/>
            <person name="Hasebe M."/>
            <person name="Lucas S."/>
            <person name="Mishler D.B."/>
            <person name="Reski R."/>
            <person name="Grigoriev I."/>
            <person name="Quatrano R.S."/>
            <person name="Boore J.L."/>
        </authorList>
    </citation>
    <scope>NUCLEOTIDE SEQUENCE [LARGE SCALE GENOMIC DNA]</scope>
    <source>
        <strain evidence="8 9">cv. Gransden 2004</strain>
    </source>
</reference>
<dbReference type="EnsemblPlants" id="Pp3c24_18890V3.3">
    <property type="protein sequence ID" value="Pp3c24_18890V3.3"/>
    <property type="gene ID" value="Pp3c24_18890"/>
</dbReference>
<evidence type="ECO:0000256" key="6">
    <source>
        <dbReference type="SAM" id="Phobius"/>
    </source>
</evidence>
<dbReference type="OMA" id="HRDKKYY"/>
<dbReference type="EnsemblPlants" id="Pp3c24_18890V3.2">
    <property type="protein sequence ID" value="Pp3c24_18890V3.2"/>
    <property type="gene ID" value="Pp3c24_18890"/>
</dbReference>
<keyword evidence="4 5" id="KW-0408">Iron</keyword>
<evidence type="ECO:0000256" key="1">
    <source>
        <dbReference type="ARBA" id="ARBA00010617"/>
    </source>
</evidence>
<dbReference type="Gramene" id="Pp3c24_18890V3.2">
    <property type="protein sequence ID" value="Pp3c24_18890V3.2"/>
    <property type="gene ID" value="Pp3c24_18890"/>
</dbReference>
<dbReference type="PaxDb" id="3218-PP1S101_206V6.1"/>
<dbReference type="Gramene" id="Pp3c24_18890V3.3">
    <property type="protein sequence ID" value="Pp3c24_18890V3.3"/>
    <property type="gene ID" value="Pp3c24_18890"/>
</dbReference>
<dbReference type="Pfam" id="PF00067">
    <property type="entry name" value="p450"/>
    <property type="match status" value="1"/>
</dbReference>
<dbReference type="CDD" id="cd11064">
    <property type="entry name" value="CYP86A"/>
    <property type="match status" value="1"/>
</dbReference>
<dbReference type="PRINTS" id="PR00463">
    <property type="entry name" value="EP450I"/>
</dbReference>
<dbReference type="OrthoDB" id="1470350at2759"/>
<dbReference type="RefSeq" id="XP_024363718.1">
    <property type="nucleotide sequence ID" value="XM_024507950.2"/>
</dbReference>
<proteinExistence type="inferred from homology"/>
<evidence type="ECO:0000313" key="7">
    <source>
        <dbReference type="EMBL" id="PNR28665.1"/>
    </source>
</evidence>
<keyword evidence="9" id="KW-1185">Reference proteome</keyword>
<evidence type="ECO:0000256" key="5">
    <source>
        <dbReference type="PIRSR" id="PIRSR602401-1"/>
    </source>
</evidence>
<reference evidence="8" key="3">
    <citation type="submission" date="2020-12" db="UniProtKB">
        <authorList>
            <consortium name="EnsemblPlants"/>
        </authorList>
    </citation>
    <scope>IDENTIFICATION</scope>
</reference>
<dbReference type="Gene3D" id="1.10.630.10">
    <property type="entry name" value="Cytochrome P450"/>
    <property type="match status" value="1"/>
</dbReference>
<dbReference type="SUPFAM" id="SSF48264">
    <property type="entry name" value="Cytochrome P450"/>
    <property type="match status" value="1"/>
</dbReference>
<keyword evidence="3" id="KW-0560">Oxidoreductase</keyword>
<dbReference type="GO" id="GO:0016705">
    <property type="term" value="F:oxidoreductase activity, acting on paired donors, with incorporation or reduction of molecular oxygen"/>
    <property type="evidence" value="ECO:0007669"/>
    <property type="project" value="InterPro"/>
</dbReference>
<dbReference type="GO" id="GO:0020037">
    <property type="term" value="F:heme binding"/>
    <property type="evidence" value="ECO:0007669"/>
    <property type="project" value="InterPro"/>
</dbReference>
<keyword evidence="2 5" id="KW-0479">Metal-binding</keyword>
<protein>
    <recommendedName>
        <fullName evidence="10">Cytochrome P450</fullName>
    </recommendedName>
</protein>
<keyword evidence="5" id="KW-0349">Heme</keyword>
<dbReference type="GO" id="GO:0004497">
    <property type="term" value="F:monooxygenase activity"/>
    <property type="evidence" value="ECO:0007669"/>
    <property type="project" value="InterPro"/>
</dbReference>
<dbReference type="AlphaFoldDB" id="A0A2K1IHB1"/>
<evidence type="ECO:0000313" key="9">
    <source>
        <dbReference type="Proteomes" id="UP000006727"/>
    </source>
</evidence>
<dbReference type="EnsemblPlants" id="Pp3c24_18890V3.1">
    <property type="protein sequence ID" value="Pp3c24_18890V3.1"/>
    <property type="gene ID" value="Pp3c24_18890"/>
</dbReference>
<comment type="cofactor">
    <cofactor evidence="5">
        <name>heme</name>
        <dbReference type="ChEBI" id="CHEBI:30413"/>
    </cofactor>
</comment>
<dbReference type="InterPro" id="IPR001128">
    <property type="entry name" value="Cyt_P450"/>
</dbReference>
<evidence type="ECO:0008006" key="10">
    <source>
        <dbReference type="Google" id="ProtNLM"/>
    </source>
</evidence>
<feature type="transmembrane region" description="Helical" evidence="6">
    <location>
        <begin position="20"/>
        <end position="39"/>
    </location>
</feature>
<organism evidence="7">
    <name type="scientific">Physcomitrium patens</name>
    <name type="common">Spreading-leaved earth moss</name>
    <name type="synonym">Physcomitrella patens</name>
    <dbReference type="NCBI Taxonomy" id="3218"/>
    <lineage>
        <taxon>Eukaryota</taxon>
        <taxon>Viridiplantae</taxon>
        <taxon>Streptophyta</taxon>
        <taxon>Embryophyta</taxon>
        <taxon>Bryophyta</taxon>
        <taxon>Bryophytina</taxon>
        <taxon>Bryopsida</taxon>
        <taxon>Funariidae</taxon>
        <taxon>Funariales</taxon>
        <taxon>Funariaceae</taxon>
        <taxon>Physcomitrium</taxon>
    </lineage>
</organism>
<keyword evidence="6" id="KW-1133">Transmembrane helix</keyword>
<dbReference type="PRINTS" id="PR00385">
    <property type="entry name" value="P450"/>
</dbReference>
<dbReference type="InterPro" id="IPR002401">
    <property type="entry name" value="Cyt_P450_E_grp-I"/>
</dbReference>
<evidence type="ECO:0000256" key="3">
    <source>
        <dbReference type="ARBA" id="ARBA00023002"/>
    </source>
</evidence>
<feature type="binding site" description="axial binding residue" evidence="5">
    <location>
        <position position="481"/>
    </location>
    <ligand>
        <name>heme</name>
        <dbReference type="ChEBI" id="CHEBI:30413"/>
    </ligand>
    <ligandPart>
        <name>Fe</name>
        <dbReference type="ChEBI" id="CHEBI:18248"/>
    </ligandPart>
</feature>
<evidence type="ECO:0000256" key="2">
    <source>
        <dbReference type="ARBA" id="ARBA00022723"/>
    </source>
</evidence>
<reference evidence="7 9" key="2">
    <citation type="journal article" date="2018" name="Plant J.">
        <title>The Physcomitrella patens chromosome-scale assembly reveals moss genome structure and evolution.</title>
        <authorList>
            <person name="Lang D."/>
            <person name="Ullrich K.K."/>
            <person name="Murat F."/>
            <person name="Fuchs J."/>
            <person name="Jenkins J."/>
            <person name="Haas F.B."/>
            <person name="Piednoel M."/>
            <person name="Gundlach H."/>
            <person name="Van Bel M."/>
            <person name="Meyberg R."/>
            <person name="Vives C."/>
            <person name="Morata J."/>
            <person name="Symeonidi A."/>
            <person name="Hiss M."/>
            <person name="Muchero W."/>
            <person name="Kamisugi Y."/>
            <person name="Saleh O."/>
            <person name="Blanc G."/>
            <person name="Decker E.L."/>
            <person name="van Gessel N."/>
            <person name="Grimwood J."/>
            <person name="Hayes R.D."/>
            <person name="Graham S.W."/>
            <person name="Gunter L.E."/>
            <person name="McDaniel S.F."/>
            <person name="Hoernstein S.N.W."/>
            <person name="Larsson A."/>
            <person name="Li F.W."/>
            <person name="Perroud P.F."/>
            <person name="Phillips J."/>
            <person name="Ranjan P."/>
            <person name="Rokshar D.S."/>
            <person name="Rothfels C.J."/>
            <person name="Schneider L."/>
            <person name="Shu S."/>
            <person name="Stevenson D.W."/>
            <person name="Thummler F."/>
            <person name="Tillich M."/>
            <person name="Villarreal Aguilar J.C."/>
            <person name="Widiez T."/>
            <person name="Wong G.K."/>
            <person name="Wymore A."/>
            <person name="Zhang Y."/>
            <person name="Zimmer A.D."/>
            <person name="Quatrano R.S."/>
            <person name="Mayer K.F.X."/>
            <person name="Goodstein D."/>
            <person name="Casacuberta J.M."/>
            <person name="Vandepoele K."/>
            <person name="Reski R."/>
            <person name="Cuming A.C."/>
            <person name="Tuskan G.A."/>
            <person name="Maumus F."/>
            <person name="Salse J."/>
            <person name="Schmutz J."/>
            <person name="Rensing S.A."/>
        </authorList>
    </citation>
    <scope>NUCLEOTIDE SEQUENCE [LARGE SCALE GENOMIC DNA]</scope>
    <source>
        <strain evidence="8 9">cv. Gransden 2004</strain>
    </source>
</reference>
<gene>
    <name evidence="8" type="primary">LOC112276543</name>
    <name evidence="7" type="ORF">PHYPA_029258</name>
</gene>